<evidence type="ECO:0000313" key="3">
    <source>
        <dbReference type="EMBL" id="VDO23842.1"/>
    </source>
</evidence>
<dbReference type="PRINTS" id="PR00080">
    <property type="entry name" value="SDRFAMILY"/>
</dbReference>
<dbReference type="InterPro" id="IPR036291">
    <property type="entry name" value="NAD(P)-bd_dom_sf"/>
</dbReference>
<keyword evidence="4" id="KW-1185">Reference proteome</keyword>
<dbReference type="GO" id="GO:0016491">
    <property type="term" value="F:oxidoreductase activity"/>
    <property type="evidence" value="ECO:0007669"/>
    <property type="project" value="UniProtKB-KW"/>
</dbReference>
<dbReference type="SUPFAM" id="SSF51735">
    <property type="entry name" value="NAD(P)-binding Rossmann-fold domains"/>
    <property type="match status" value="1"/>
</dbReference>
<evidence type="ECO:0000256" key="2">
    <source>
        <dbReference type="RuleBase" id="RU000363"/>
    </source>
</evidence>
<name>A0A0N4W4A4_HAEPC</name>
<dbReference type="PRINTS" id="PR00081">
    <property type="entry name" value="GDHRDH"/>
</dbReference>
<dbReference type="WBParaSite" id="HPLM_0000471201-mRNA-1">
    <property type="protein sequence ID" value="HPLM_0000471201-mRNA-1"/>
    <property type="gene ID" value="HPLM_0000471201"/>
</dbReference>
<dbReference type="PROSITE" id="PS00061">
    <property type="entry name" value="ADH_SHORT"/>
    <property type="match status" value="1"/>
</dbReference>
<dbReference type="EMBL" id="UZAF01016240">
    <property type="protein sequence ID" value="VDO23842.1"/>
    <property type="molecule type" value="Genomic_DNA"/>
</dbReference>
<dbReference type="Pfam" id="PF00106">
    <property type="entry name" value="adh_short"/>
    <property type="match status" value="1"/>
</dbReference>
<comment type="similarity">
    <text evidence="2">Belongs to the short-chain dehydrogenases/reductases (SDR) family.</text>
</comment>
<evidence type="ECO:0000256" key="1">
    <source>
        <dbReference type="ARBA" id="ARBA00023002"/>
    </source>
</evidence>
<sequence>MSLAGQIAIVTGASRGIGRGIALQLGEAGATVYITGRKPAQSESAVIDKLPKLEQVANEVTSRGGRGIAAYVDHSNMEEVKAFFEKVEHDHNGQLDILVNNAYSAVTTIMGSVDKPFYECPPEMWDEVNNVGLRQVSFFSTNHYFCSVYASRIMANNRSGLIVNISSAGGLRYLFNVPYGVGKQALDRMSADMALELKSDFTIGHPTKNHLFKPKNVCVVSIWPGAVRTELITNLLNTTQAAAMSDEHVSVFREGETPEYPGKAVVALACDDRRMEKTGRILITADMGNEYGFRDIDGRDPPNMRSLSFLLSHSGYKQTAELIPSWVKVPGWLLWGATSRL</sequence>
<dbReference type="InterPro" id="IPR020904">
    <property type="entry name" value="Sc_DH/Rdtase_CS"/>
</dbReference>
<dbReference type="InterPro" id="IPR002347">
    <property type="entry name" value="SDR_fam"/>
</dbReference>
<dbReference type="STRING" id="6290.A0A0N4W4A4"/>
<dbReference type="OMA" id="WVKLPGW"/>
<dbReference type="AlphaFoldDB" id="A0A0N4W4A4"/>
<dbReference type="OrthoDB" id="1933717at2759"/>
<proteinExistence type="inferred from homology"/>
<protein>
    <submittedName>
        <fullName evidence="5">NAD(P)-binding protein</fullName>
    </submittedName>
</protein>
<keyword evidence="1" id="KW-0560">Oxidoreductase</keyword>
<evidence type="ECO:0000313" key="5">
    <source>
        <dbReference type="WBParaSite" id="HPLM_0000471201-mRNA-1"/>
    </source>
</evidence>
<reference evidence="3 4" key="2">
    <citation type="submission" date="2018-11" db="EMBL/GenBank/DDBJ databases">
        <authorList>
            <consortium name="Pathogen Informatics"/>
        </authorList>
    </citation>
    <scope>NUCLEOTIDE SEQUENCE [LARGE SCALE GENOMIC DNA]</scope>
    <source>
        <strain evidence="3 4">MHpl1</strain>
    </source>
</reference>
<dbReference type="PANTHER" id="PTHR44147:SF2">
    <property type="entry name" value="DEHYDROGENASE_REDUCTASE SDR FAMILY MEMBER 1"/>
    <property type="match status" value="1"/>
</dbReference>
<gene>
    <name evidence="3" type="ORF">HPLM_LOCUS4704</name>
</gene>
<dbReference type="PANTHER" id="PTHR44147">
    <property type="entry name" value="DEHYDROGENASE/REDUCTASE SDR FAMILY MEMBER 1"/>
    <property type="match status" value="1"/>
</dbReference>
<evidence type="ECO:0000313" key="4">
    <source>
        <dbReference type="Proteomes" id="UP000268014"/>
    </source>
</evidence>
<accession>A0A0N4W4A4</accession>
<organism evidence="5">
    <name type="scientific">Haemonchus placei</name>
    <name type="common">Barber's pole worm</name>
    <dbReference type="NCBI Taxonomy" id="6290"/>
    <lineage>
        <taxon>Eukaryota</taxon>
        <taxon>Metazoa</taxon>
        <taxon>Ecdysozoa</taxon>
        <taxon>Nematoda</taxon>
        <taxon>Chromadorea</taxon>
        <taxon>Rhabditida</taxon>
        <taxon>Rhabditina</taxon>
        <taxon>Rhabditomorpha</taxon>
        <taxon>Strongyloidea</taxon>
        <taxon>Trichostrongylidae</taxon>
        <taxon>Haemonchus</taxon>
    </lineage>
</organism>
<dbReference type="Proteomes" id="UP000268014">
    <property type="component" value="Unassembled WGS sequence"/>
</dbReference>
<dbReference type="Gene3D" id="3.40.50.720">
    <property type="entry name" value="NAD(P)-binding Rossmann-like Domain"/>
    <property type="match status" value="1"/>
</dbReference>
<reference evidence="5" key="1">
    <citation type="submission" date="2017-02" db="UniProtKB">
        <authorList>
            <consortium name="WormBaseParasite"/>
        </authorList>
    </citation>
    <scope>IDENTIFICATION</scope>
</reference>